<dbReference type="PANTHER" id="PTHR35205:SF1">
    <property type="entry name" value="ZU5 DOMAIN-CONTAINING PROTEIN"/>
    <property type="match status" value="1"/>
</dbReference>
<evidence type="ECO:0008006" key="3">
    <source>
        <dbReference type="Google" id="ProtNLM"/>
    </source>
</evidence>
<dbReference type="HOGENOM" id="CLU_1229923_0_0_1"/>
<dbReference type="PANTHER" id="PTHR35205">
    <property type="entry name" value="NB-ARC AND TPR DOMAIN PROTEIN"/>
    <property type="match status" value="1"/>
</dbReference>
<evidence type="ECO:0000313" key="2">
    <source>
        <dbReference type="Proteomes" id="UP000019373"/>
    </source>
</evidence>
<proteinExistence type="predicted"/>
<evidence type="ECO:0000313" key="1">
    <source>
        <dbReference type="EMBL" id="ERF72430.1"/>
    </source>
</evidence>
<dbReference type="eggNOG" id="KOG1840">
    <property type="taxonomic scope" value="Eukaryota"/>
</dbReference>
<sequence>MSASSEPGPLAFHNQGHALYIAGNQTAQGNINYYYNGEGSQQGRPVNTGSNYAFGLSLDGAPQIADDLFVGRERELVQMQELLSPATRTQNVVAVSGLGGMGKTQLCIHYAKLHRETYSSIFWLSAKDESTLKAGIVNLVMRVADGSSSPCASHLGNQDEDVKWFLSWLSKSENSRWLLIFDNYDDPDVPGMRSATGYDLRRFFPPRQQGFILITTRVTRLNFAT</sequence>
<dbReference type="RefSeq" id="XP_007801939.1">
    <property type="nucleotide sequence ID" value="XM_007803748.1"/>
</dbReference>
<reference evidence="2" key="1">
    <citation type="journal article" date="2014" name="BMC Genomics">
        <title>Genome characteristics reveal the impact of lichenization on lichen-forming fungus Endocarpon pusillum Hedwig (Verrucariales, Ascomycota).</title>
        <authorList>
            <person name="Wang Y.-Y."/>
            <person name="Liu B."/>
            <person name="Zhang X.-Y."/>
            <person name="Zhou Q.-M."/>
            <person name="Zhang T."/>
            <person name="Li H."/>
            <person name="Yu Y.-F."/>
            <person name="Zhang X.-L."/>
            <person name="Hao X.-Y."/>
            <person name="Wang M."/>
            <person name="Wang L."/>
            <person name="Wei J.-C."/>
        </authorList>
    </citation>
    <scope>NUCLEOTIDE SEQUENCE [LARGE SCALE GENOMIC DNA]</scope>
    <source>
        <strain evidence="2">Z07020 / HMAS-L-300199</strain>
    </source>
</reference>
<dbReference type="SUPFAM" id="SSF52540">
    <property type="entry name" value="P-loop containing nucleoside triphosphate hydrolases"/>
    <property type="match status" value="1"/>
</dbReference>
<dbReference type="Proteomes" id="UP000019373">
    <property type="component" value="Unassembled WGS sequence"/>
</dbReference>
<dbReference type="GeneID" id="19241006"/>
<gene>
    <name evidence="1" type="ORF">EPUS_06059</name>
</gene>
<dbReference type="Gene3D" id="3.40.50.300">
    <property type="entry name" value="P-loop containing nucleotide triphosphate hydrolases"/>
    <property type="match status" value="1"/>
</dbReference>
<dbReference type="AlphaFoldDB" id="U1HPU4"/>
<dbReference type="InterPro" id="IPR027417">
    <property type="entry name" value="P-loop_NTPase"/>
</dbReference>
<organism evidence="1 2">
    <name type="scientific">Endocarpon pusillum (strain Z07020 / HMAS-L-300199)</name>
    <name type="common">Lichen-forming fungus</name>
    <dbReference type="NCBI Taxonomy" id="1263415"/>
    <lineage>
        <taxon>Eukaryota</taxon>
        <taxon>Fungi</taxon>
        <taxon>Dikarya</taxon>
        <taxon>Ascomycota</taxon>
        <taxon>Pezizomycotina</taxon>
        <taxon>Eurotiomycetes</taxon>
        <taxon>Chaetothyriomycetidae</taxon>
        <taxon>Verrucariales</taxon>
        <taxon>Verrucariaceae</taxon>
        <taxon>Endocarpon</taxon>
    </lineage>
</organism>
<dbReference type="EMBL" id="KE721107">
    <property type="protein sequence ID" value="ERF72430.1"/>
    <property type="molecule type" value="Genomic_DNA"/>
</dbReference>
<accession>U1HPU4</accession>
<keyword evidence="2" id="KW-1185">Reference proteome</keyword>
<name>U1HPU4_ENDPU</name>
<protein>
    <recommendedName>
        <fullName evidence="3">NB-ARC domain-containing protein</fullName>
    </recommendedName>
</protein>
<dbReference type="OrthoDB" id="4196780at2759"/>